<keyword evidence="1" id="KW-0479">Metal-binding</keyword>
<dbReference type="InterPro" id="IPR019786">
    <property type="entry name" value="Zinc_finger_PHD-type_CS"/>
</dbReference>
<dbReference type="Pfam" id="PF00628">
    <property type="entry name" value="PHD"/>
    <property type="match status" value="1"/>
</dbReference>
<name>A0A9W6BUQ7_9CHLO</name>
<dbReference type="InterPro" id="IPR013083">
    <property type="entry name" value="Znf_RING/FYVE/PHD"/>
</dbReference>
<evidence type="ECO:0000256" key="5">
    <source>
        <dbReference type="SAM" id="Phobius"/>
    </source>
</evidence>
<dbReference type="Gene3D" id="1.10.340.70">
    <property type="match status" value="1"/>
</dbReference>
<dbReference type="InterPro" id="IPR050951">
    <property type="entry name" value="Retrovirus_Pol_polyprotein"/>
</dbReference>
<organism evidence="8 9">
    <name type="scientific">Pleodorina starrii</name>
    <dbReference type="NCBI Taxonomy" id="330485"/>
    <lineage>
        <taxon>Eukaryota</taxon>
        <taxon>Viridiplantae</taxon>
        <taxon>Chlorophyta</taxon>
        <taxon>core chlorophytes</taxon>
        <taxon>Chlorophyceae</taxon>
        <taxon>CS clade</taxon>
        <taxon>Chlamydomonadales</taxon>
        <taxon>Volvocaceae</taxon>
        <taxon>Pleodorina</taxon>
    </lineage>
</organism>
<evidence type="ECO:0000256" key="2">
    <source>
        <dbReference type="ARBA" id="ARBA00022771"/>
    </source>
</evidence>
<dbReference type="SUPFAM" id="SSF53098">
    <property type="entry name" value="Ribonuclease H-like"/>
    <property type="match status" value="1"/>
</dbReference>
<dbReference type="EMBL" id="BRXU01000023">
    <property type="protein sequence ID" value="GLC58539.1"/>
    <property type="molecule type" value="Genomic_DNA"/>
</dbReference>
<keyword evidence="5" id="KW-1133">Transmembrane helix</keyword>
<evidence type="ECO:0000256" key="3">
    <source>
        <dbReference type="ARBA" id="ARBA00022833"/>
    </source>
</evidence>
<dbReference type="InterPro" id="IPR001965">
    <property type="entry name" value="Znf_PHD"/>
</dbReference>
<accession>A0A9W6BUQ7</accession>
<dbReference type="InterPro" id="IPR041588">
    <property type="entry name" value="Integrase_H2C2"/>
</dbReference>
<keyword evidence="3" id="KW-0862">Zinc</keyword>
<evidence type="ECO:0000256" key="4">
    <source>
        <dbReference type="PROSITE-ProRule" id="PRU00146"/>
    </source>
</evidence>
<dbReference type="Pfam" id="PF17921">
    <property type="entry name" value="Integrase_H2C2"/>
    <property type="match status" value="1"/>
</dbReference>
<evidence type="ECO:0000256" key="1">
    <source>
        <dbReference type="ARBA" id="ARBA00022723"/>
    </source>
</evidence>
<dbReference type="InterPro" id="IPR019787">
    <property type="entry name" value="Znf_PHD-finger"/>
</dbReference>
<dbReference type="CDD" id="cd15543">
    <property type="entry name" value="PHD_RSF1"/>
    <property type="match status" value="1"/>
</dbReference>
<dbReference type="InterPro" id="IPR011011">
    <property type="entry name" value="Znf_FYVE_PHD"/>
</dbReference>
<reference evidence="8 9" key="1">
    <citation type="journal article" date="2023" name="Commun. Biol.">
        <title>Reorganization of the ancestral sex-determining regions during the evolution of trioecy in Pleodorina starrii.</title>
        <authorList>
            <person name="Takahashi K."/>
            <person name="Suzuki S."/>
            <person name="Kawai-Toyooka H."/>
            <person name="Yamamoto K."/>
            <person name="Hamaji T."/>
            <person name="Ootsuki R."/>
            <person name="Yamaguchi H."/>
            <person name="Kawachi M."/>
            <person name="Higashiyama T."/>
            <person name="Nozaki H."/>
        </authorList>
    </citation>
    <scope>NUCLEOTIDE SEQUENCE [LARGE SCALE GENOMIC DNA]</scope>
    <source>
        <strain evidence="8 9">NIES-4479</strain>
    </source>
</reference>
<dbReference type="Gene3D" id="3.30.40.10">
    <property type="entry name" value="Zinc/RING finger domain, C3HC4 (zinc finger)"/>
    <property type="match status" value="1"/>
</dbReference>
<evidence type="ECO:0000313" key="8">
    <source>
        <dbReference type="EMBL" id="GLC58539.1"/>
    </source>
</evidence>
<sequence length="708" mass="77232">MGLDGRTRIVPRPAERGELVLKMHEQSGHWGVKRTVALLLHTYWWRGINNDVAEMVRHCAACSRVRATFTARSGVLNPLPIGGLFYRWGVDLCGPFNTTAQGSRYVMVCVEHFSKFVVLVPLSSKHATETAFAFRQHILGRYGACAEVCTDQGSEWKGEFASCLQEALIDHRQTSANHPQANGLSERAVRSVKEALTKMANASGSYANWDEQLPSIMLGYNCSVQDSTKLCPYTIVHAVDPVIPPAIKDRFSPDLNLDNPEEVARSVLVRAAAVRKHMAIAGGNLSVAQHRDRLHYARLRGGGFDPTLRKVDIGDYVYYRNTTARSSLEADARPEILRVVETRPSGVVVLEGKCGGRLTAHVTHVTPCHLPITDEQVDPRLAKPPLTLACEVCRMPDSEEWMLLCDSCGTGWHTYCLRPPLEGVPEGTWICGHCQRKGVTKQQVEARGAQRATSSLQPPPSLAKLQGAFAMRAHRRGRSRSKAEAGVVMYAGKIRNVHHFVIEYPDKTSELVSLKDLRPRLVVPGAQEPAAAASAVQPAPPVVIDAQLTATASECAALAEVLDLGSALSVFAPVGLSEQTAAWVRQQGCVLHRGATEAGPAALTAGELARARENGVDVGILMVENVVSDVGSVLELAAAHAHEAAVARVPLEYLWSAGEARLRWLRARQAEGRLMIVPYATCIWLVLFASGKRRQGFIKRTVAPMPVF</sequence>
<keyword evidence="9" id="KW-1185">Reference proteome</keyword>
<feature type="domain" description="PHD-type" evidence="6">
    <location>
        <begin position="387"/>
        <end position="437"/>
    </location>
</feature>
<evidence type="ECO:0000313" key="9">
    <source>
        <dbReference type="Proteomes" id="UP001165080"/>
    </source>
</evidence>
<dbReference type="GO" id="GO:0003676">
    <property type="term" value="F:nucleic acid binding"/>
    <property type="evidence" value="ECO:0007669"/>
    <property type="project" value="InterPro"/>
</dbReference>
<dbReference type="InterPro" id="IPR001584">
    <property type="entry name" value="Integrase_cat-core"/>
</dbReference>
<evidence type="ECO:0000259" key="7">
    <source>
        <dbReference type="PROSITE" id="PS50994"/>
    </source>
</evidence>
<dbReference type="PANTHER" id="PTHR37984:SF5">
    <property type="entry name" value="PROTEIN NYNRIN-LIKE"/>
    <property type="match status" value="1"/>
</dbReference>
<dbReference type="InterPro" id="IPR012337">
    <property type="entry name" value="RNaseH-like_sf"/>
</dbReference>
<proteinExistence type="predicted"/>
<protein>
    <submittedName>
        <fullName evidence="8">Uncharacterized protein</fullName>
    </submittedName>
</protein>
<keyword evidence="2 4" id="KW-0863">Zinc-finger</keyword>
<evidence type="ECO:0000259" key="6">
    <source>
        <dbReference type="PROSITE" id="PS50016"/>
    </source>
</evidence>
<dbReference type="PROSITE" id="PS50994">
    <property type="entry name" value="INTEGRASE"/>
    <property type="match status" value="1"/>
</dbReference>
<keyword evidence="5" id="KW-0472">Membrane</keyword>
<dbReference type="AlphaFoldDB" id="A0A9W6BUQ7"/>
<dbReference type="GO" id="GO:0015074">
    <property type="term" value="P:DNA integration"/>
    <property type="evidence" value="ECO:0007669"/>
    <property type="project" value="InterPro"/>
</dbReference>
<dbReference type="SMART" id="SM00249">
    <property type="entry name" value="PHD"/>
    <property type="match status" value="1"/>
</dbReference>
<dbReference type="Proteomes" id="UP001165080">
    <property type="component" value="Unassembled WGS sequence"/>
</dbReference>
<dbReference type="PROSITE" id="PS50016">
    <property type="entry name" value="ZF_PHD_2"/>
    <property type="match status" value="1"/>
</dbReference>
<keyword evidence="5" id="KW-0812">Transmembrane</keyword>
<feature type="domain" description="Integrase catalytic" evidence="7">
    <location>
        <begin position="76"/>
        <end position="240"/>
    </location>
</feature>
<dbReference type="Gene3D" id="3.30.420.10">
    <property type="entry name" value="Ribonuclease H-like superfamily/Ribonuclease H"/>
    <property type="match status" value="1"/>
</dbReference>
<comment type="caution">
    <text evidence="8">The sequence shown here is derived from an EMBL/GenBank/DDBJ whole genome shotgun (WGS) entry which is preliminary data.</text>
</comment>
<dbReference type="PANTHER" id="PTHR37984">
    <property type="entry name" value="PROTEIN CBG26694"/>
    <property type="match status" value="1"/>
</dbReference>
<dbReference type="PROSITE" id="PS01359">
    <property type="entry name" value="ZF_PHD_1"/>
    <property type="match status" value="1"/>
</dbReference>
<feature type="transmembrane region" description="Helical" evidence="5">
    <location>
        <begin position="672"/>
        <end position="690"/>
    </location>
</feature>
<dbReference type="SUPFAM" id="SSF57903">
    <property type="entry name" value="FYVE/PHD zinc finger"/>
    <property type="match status" value="1"/>
</dbReference>
<gene>
    <name evidence="8" type="primary">PLESTB004362</name>
    <name evidence="8" type="ORF">PLESTB_001372100</name>
</gene>
<dbReference type="GO" id="GO:0008270">
    <property type="term" value="F:zinc ion binding"/>
    <property type="evidence" value="ECO:0007669"/>
    <property type="project" value="UniProtKB-KW"/>
</dbReference>
<dbReference type="InterPro" id="IPR036397">
    <property type="entry name" value="RNaseH_sf"/>
</dbReference>